<gene>
    <name evidence="2" type="ORF">HNO88_004313</name>
</gene>
<protein>
    <submittedName>
        <fullName evidence="2">Uncharacterized protein</fullName>
    </submittedName>
</protein>
<keyword evidence="3" id="KW-1185">Reference proteome</keyword>
<feature type="transmembrane region" description="Helical" evidence="1">
    <location>
        <begin position="109"/>
        <end position="126"/>
    </location>
</feature>
<keyword evidence="1" id="KW-0812">Transmembrane</keyword>
<feature type="transmembrane region" description="Helical" evidence="1">
    <location>
        <begin position="378"/>
        <end position="404"/>
    </location>
</feature>
<dbReference type="EMBL" id="JACHLR010000040">
    <property type="protein sequence ID" value="MBB4860967.1"/>
    <property type="molecule type" value="Genomic_DNA"/>
</dbReference>
<feature type="transmembrane region" description="Helical" evidence="1">
    <location>
        <begin position="240"/>
        <end position="267"/>
    </location>
</feature>
<feature type="transmembrane region" description="Helical" evidence="1">
    <location>
        <begin position="279"/>
        <end position="299"/>
    </location>
</feature>
<feature type="transmembrane region" description="Helical" evidence="1">
    <location>
        <begin position="339"/>
        <end position="358"/>
    </location>
</feature>
<feature type="transmembrane region" description="Helical" evidence="1">
    <location>
        <begin position="26"/>
        <end position="49"/>
    </location>
</feature>
<sequence length="419" mass="45336">MYGVPVAAPAAGRPGGEEWRAQRFRLCLWIVAVLPSTYNAILAALNAQGLRSSRAAAVAVEGGILALCMAACFLTGGRRRDLGPILLFFFAAIQAIVTSLINETIYPDFLRNMAIVAAFTAVGYRASWRDIRAVFRILSIIVLVVLLIELIHLPLYVAMFQPASYLQASRGLEEFSLNDTGLFANAVGFQGRFSFGIFQGPRTSSIFLEQVSLPGFASVLLVFLLGNWQRISKSDKALHVILVVLIVLSNNSRTSSALLVINAAGYYAYPYLSGRLTAAIMPICLLTAFIVVGPTAASLGTDDTIGRLSITVADLMNLSASELIFGSLSKVTHAYDSGYNYLIVSSSIWGLLGFWIYLTFVPASQTPAQRRVHWGLAVYIYLWLMIGGTAVFTMKTAALLWLVVGNMVSGGGNLDKADH</sequence>
<organism evidence="2 3">
    <name type="scientific">Novosphingobium chloroacetimidivorans</name>
    <dbReference type="NCBI Taxonomy" id="1428314"/>
    <lineage>
        <taxon>Bacteria</taxon>
        <taxon>Pseudomonadati</taxon>
        <taxon>Pseudomonadota</taxon>
        <taxon>Alphaproteobacteria</taxon>
        <taxon>Sphingomonadales</taxon>
        <taxon>Sphingomonadaceae</taxon>
        <taxon>Novosphingobium</taxon>
    </lineage>
</organism>
<accession>A0A7W7KDS5</accession>
<keyword evidence="1" id="KW-1133">Transmembrane helix</keyword>
<feature type="transmembrane region" description="Helical" evidence="1">
    <location>
        <begin position="133"/>
        <end position="157"/>
    </location>
</feature>
<dbReference type="AlphaFoldDB" id="A0A7W7KDS5"/>
<evidence type="ECO:0000313" key="3">
    <source>
        <dbReference type="Proteomes" id="UP000555448"/>
    </source>
</evidence>
<name>A0A7W7KDS5_9SPHN</name>
<dbReference type="RefSeq" id="WP_184250577.1">
    <property type="nucleotide sequence ID" value="NZ_JACHLR010000040.1"/>
</dbReference>
<feature type="transmembrane region" description="Helical" evidence="1">
    <location>
        <begin position="55"/>
        <end position="75"/>
    </location>
</feature>
<dbReference type="Proteomes" id="UP000555448">
    <property type="component" value="Unassembled WGS sequence"/>
</dbReference>
<feature type="transmembrane region" description="Helical" evidence="1">
    <location>
        <begin position="211"/>
        <end position="228"/>
    </location>
</feature>
<proteinExistence type="predicted"/>
<comment type="caution">
    <text evidence="2">The sequence shown here is derived from an EMBL/GenBank/DDBJ whole genome shotgun (WGS) entry which is preliminary data.</text>
</comment>
<reference evidence="2 3" key="1">
    <citation type="submission" date="2020-08" db="EMBL/GenBank/DDBJ databases">
        <title>Functional genomics of gut bacteria from endangered species of beetles.</title>
        <authorList>
            <person name="Carlos-Shanley C."/>
        </authorList>
    </citation>
    <scope>NUCLEOTIDE SEQUENCE [LARGE SCALE GENOMIC DNA]</scope>
    <source>
        <strain evidence="2 3">S00245</strain>
    </source>
</reference>
<keyword evidence="1" id="KW-0472">Membrane</keyword>
<feature type="transmembrane region" description="Helical" evidence="1">
    <location>
        <begin position="82"/>
        <end position="103"/>
    </location>
</feature>
<evidence type="ECO:0000256" key="1">
    <source>
        <dbReference type="SAM" id="Phobius"/>
    </source>
</evidence>
<evidence type="ECO:0000313" key="2">
    <source>
        <dbReference type="EMBL" id="MBB4860967.1"/>
    </source>
</evidence>